<gene>
    <name evidence="18" type="ORF">CFOL_v3_13891</name>
</gene>
<dbReference type="Pfam" id="PF08263">
    <property type="entry name" value="LRRNT_2"/>
    <property type="match status" value="1"/>
</dbReference>
<keyword evidence="12" id="KW-0675">Receptor</keyword>
<reference evidence="19" key="1">
    <citation type="submission" date="2016-04" db="EMBL/GenBank/DDBJ databases">
        <title>Cephalotus genome sequencing.</title>
        <authorList>
            <person name="Fukushima K."/>
            <person name="Hasebe M."/>
            <person name="Fang X."/>
        </authorList>
    </citation>
    <scope>NUCLEOTIDE SEQUENCE [LARGE SCALE GENOMIC DNA]</scope>
    <source>
        <strain evidence="19">cv. St1</strain>
    </source>
</reference>
<dbReference type="InterPro" id="IPR017441">
    <property type="entry name" value="Protein_kinase_ATP_BS"/>
</dbReference>
<evidence type="ECO:0000256" key="14">
    <source>
        <dbReference type="PROSITE-ProRule" id="PRU10141"/>
    </source>
</evidence>
<dbReference type="InterPro" id="IPR050647">
    <property type="entry name" value="Plant_LRR-RLKs"/>
</dbReference>
<evidence type="ECO:0000256" key="1">
    <source>
        <dbReference type="ARBA" id="ARBA00004251"/>
    </source>
</evidence>
<dbReference type="FunFam" id="1.10.510.10:FF:000267">
    <property type="entry name" value="probable LRR receptor-like serine/threonine-protein kinase IRK"/>
    <property type="match status" value="1"/>
</dbReference>
<dbReference type="Gene3D" id="1.10.510.10">
    <property type="entry name" value="Transferase(Phosphotransferase) domain 1"/>
    <property type="match status" value="1"/>
</dbReference>
<keyword evidence="5 15" id="KW-0812">Transmembrane</keyword>
<dbReference type="EMBL" id="BDDD01000802">
    <property type="protein sequence ID" value="GAV70393.1"/>
    <property type="molecule type" value="Genomic_DNA"/>
</dbReference>
<dbReference type="PROSITE" id="PS00107">
    <property type="entry name" value="PROTEIN_KINASE_ATP"/>
    <property type="match status" value="1"/>
</dbReference>
<dbReference type="STRING" id="3775.A0A1Q3BRP5"/>
<evidence type="ECO:0000256" key="4">
    <source>
        <dbReference type="ARBA" id="ARBA00022614"/>
    </source>
</evidence>
<dbReference type="FunFam" id="3.80.10.10:FF:000402">
    <property type="entry name" value="Putative LRR receptor-like serine/threonine-protein kinase IRK"/>
    <property type="match status" value="1"/>
</dbReference>
<dbReference type="FunFam" id="3.30.200.20:FF:000295">
    <property type="entry name" value="probable LRR receptor-like serine/threonine-protein kinase IRK"/>
    <property type="match status" value="1"/>
</dbReference>
<dbReference type="PROSITE" id="PS50011">
    <property type="entry name" value="PROTEIN_KINASE_DOM"/>
    <property type="match status" value="1"/>
</dbReference>
<dbReference type="SUPFAM" id="SSF56112">
    <property type="entry name" value="Protein kinase-like (PK-like)"/>
    <property type="match status" value="1"/>
</dbReference>
<keyword evidence="11 15" id="KW-0472">Membrane</keyword>
<dbReference type="Proteomes" id="UP000187406">
    <property type="component" value="Unassembled WGS sequence"/>
</dbReference>
<sequence length="968" mass="104706">MFLHFLSIIFVLAPSVIVQSLDPTFSDDVLGLIVFKAGLQDPKAKLTSWNEDDDNPCGWAGVKCDPKTNRVTQLVLDGFSLSGHIGRGLLSLQFLQILSLTNNNFNGTINPDLARSGSLQVIDFNQNSLSGSIPDDFFKKCGSLRVVSFASNNLSGQIPDSLGSCLNLAVLNFSSNRLSGKLPSRFWFLRGLQSLDLSNNLLEGQILEGIGNLYDLRAINLAKNRFSGWIPGNIGACLALRLVDFGDNLLTGSLPESMQRLSSCTSICLRGNFLSGDVPQWIGKLNNLQSLDLSANNLTGWITYSLGNLQFLKELNLSRNKFSGGLPESMANCYNLLAIDVSQNMLTGNLPSWIFKNSLQSVSLAGNKLSGSITYSSLTMAASFQGLQVLDLSSNGLSGEIPFNTGALSSLLLLNMSRNKLFGSLPASLGGLKNAQVLDLSDNRLNGIVPSEIGGAVSLKELRLEKNFLSGKIPTQIGNCSSLTSLILFQNNLTGSIPAAIANLSNLQYVDLSLNDLSGSLPKELTNLSRLLSFNISYNRLQGELPVGGFFNTISPSSFSGNPSLCGSVVNRSCTADHPKPIVLNPNSSDSSGSSSTNYKRKNIVLSISALIAIGAAAFIAIGVVAITVLNVHVRSSVSRPDVALTLSSGEDFSCSPTNNPNYGKLVMFSGVADFVAGAQALLNKDCELGHGGFGVVYRTILRDGRSVAIKKLTVSGLIKSQVEFEREVRKLGKIRHYNVVSLEGYYWTPSLPLLIYEYFSKGSLFKHLHDGAGGNCLSWRQRFNIILGIAKGLAHLHQMSILHYNLKSTNVLIDDSGEAKVGDFGLARLLPALHHCILSSKIQNALWYMAPEFACRTVKITEKCDVYGFGILVLEVVSGKKPVEYMEDDVVVLCDMVRGALEDGRVEECVDGRLECDFPADEAIPVIKLGLICASQVPSNRPDMEEVVNILELIRCPYEGQEDLELN</sequence>
<proteinExistence type="inferred from homology"/>
<feature type="chain" id="PRO_5011958866" evidence="16">
    <location>
        <begin position="19"/>
        <end position="968"/>
    </location>
</feature>
<dbReference type="FunFam" id="3.80.10.10:FF:000275">
    <property type="entry name" value="Leucine-rich repeat receptor-like protein kinase"/>
    <property type="match status" value="1"/>
</dbReference>
<comment type="subcellular location">
    <subcellularLocation>
        <location evidence="1">Cell membrane</location>
        <topology evidence="1">Single-pass type I membrane protein</topology>
    </subcellularLocation>
</comment>
<dbReference type="Pfam" id="PF07714">
    <property type="entry name" value="PK_Tyr_Ser-Thr"/>
    <property type="match status" value="1"/>
</dbReference>
<dbReference type="PRINTS" id="PR00019">
    <property type="entry name" value="LEURICHRPT"/>
</dbReference>
<protein>
    <submittedName>
        <fullName evidence="18">Pkinase domain-containing protein/LRR_1 domain-containing protein/LRRNT_2 domain-containing protein/LRR_6 domain-containing protein/LRR_8 domain-containing protein</fullName>
    </submittedName>
</protein>
<comment type="similarity">
    <text evidence="2">Belongs to the RLP family.</text>
</comment>
<keyword evidence="8 14" id="KW-0547">Nucleotide-binding</keyword>
<evidence type="ECO:0000256" key="7">
    <source>
        <dbReference type="ARBA" id="ARBA00022737"/>
    </source>
</evidence>
<dbReference type="Gene3D" id="3.80.10.10">
    <property type="entry name" value="Ribonuclease Inhibitor"/>
    <property type="match status" value="4"/>
</dbReference>
<evidence type="ECO:0000256" key="13">
    <source>
        <dbReference type="ARBA" id="ARBA00023180"/>
    </source>
</evidence>
<dbReference type="InterPro" id="IPR013210">
    <property type="entry name" value="LRR_N_plant-typ"/>
</dbReference>
<dbReference type="OrthoDB" id="676979at2759"/>
<name>A0A1Q3BRP5_CEPFO</name>
<keyword evidence="18" id="KW-0808">Transferase</keyword>
<dbReference type="FunCoup" id="A0A1Q3BRP5">
    <property type="interactions" value="26"/>
</dbReference>
<dbReference type="GO" id="GO:0033612">
    <property type="term" value="F:receptor serine/threonine kinase binding"/>
    <property type="evidence" value="ECO:0007669"/>
    <property type="project" value="TreeGrafter"/>
</dbReference>
<dbReference type="GO" id="GO:0005886">
    <property type="term" value="C:plasma membrane"/>
    <property type="evidence" value="ECO:0007669"/>
    <property type="project" value="UniProtKB-SubCell"/>
</dbReference>
<comment type="caution">
    <text evidence="18">The sequence shown here is derived from an EMBL/GenBank/DDBJ whole genome shotgun (WGS) entry which is preliminary data.</text>
</comment>
<feature type="signal peptide" evidence="16">
    <location>
        <begin position="1"/>
        <end position="18"/>
    </location>
</feature>
<evidence type="ECO:0000256" key="11">
    <source>
        <dbReference type="ARBA" id="ARBA00023136"/>
    </source>
</evidence>
<evidence type="ECO:0000259" key="17">
    <source>
        <dbReference type="PROSITE" id="PS50011"/>
    </source>
</evidence>
<keyword evidence="10 15" id="KW-1133">Transmembrane helix</keyword>
<keyword evidence="9 14" id="KW-0067">ATP-binding</keyword>
<accession>A0A1Q3BRP5</accession>
<keyword evidence="19" id="KW-1185">Reference proteome</keyword>
<keyword evidence="3" id="KW-1003">Cell membrane</keyword>
<dbReference type="GO" id="GO:0005524">
    <property type="term" value="F:ATP binding"/>
    <property type="evidence" value="ECO:0007669"/>
    <property type="project" value="UniProtKB-UniRule"/>
</dbReference>
<keyword evidence="7" id="KW-0677">Repeat</keyword>
<dbReference type="InterPro" id="IPR003591">
    <property type="entry name" value="Leu-rich_rpt_typical-subtyp"/>
</dbReference>
<dbReference type="PANTHER" id="PTHR48056">
    <property type="entry name" value="LRR RECEPTOR-LIKE SERINE/THREONINE-PROTEIN KINASE-RELATED"/>
    <property type="match status" value="1"/>
</dbReference>
<feature type="binding site" evidence="14">
    <location>
        <position position="712"/>
    </location>
    <ligand>
        <name>ATP</name>
        <dbReference type="ChEBI" id="CHEBI:30616"/>
    </ligand>
</feature>
<dbReference type="InterPro" id="IPR000719">
    <property type="entry name" value="Prot_kinase_dom"/>
</dbReference>
<evidence type="ECO:0000256" key="2">
    <source>
        <dbReference type="ARBA" id="ARBA00009592"/>
    </source>
</evidence>
<keyword evidence="6 16" id="KW-0732">Signal</keyword>
<dbReference type="Pfam" id="PF00560">
    <property type="entry name" value="LRR_1"/>
    <property type="match status" value="3"/>
</dbReference>
<evidence type="ECO:0000256" key="15">
    <source>
        <dbReference type="SAM" id="Phobius"/>
    </source>
</evidence>
<dbReference type="InterPro" id="IPR001611">
    <property type="entry name" value="Leu-rich_rpt"/>
</dbReference>
<dbReference type="GO" id="GO:0004672">
    <property type="term" value="F:protein kinase activity"/>
    <property type="evidence" value="ECO:0007669"/>
    <property type="project" value="InterPro"/>
</dbReference>
<evidence type="ECO:0000313" key="19">
    <source>
        <dbReference type="Proteomes" id="UP000187406"/>
    </source>
</evidence>
<keyword evidence="13" id="KW-0325">Glycoprotein</keyword>
<dbReference type="SUPFAM" id="SSF52058">
    <property type="entry name" value="L domain-like"/>
    <property type="match status" value="2"/>
</dbReference>
<dbReference type="InterPro" id="IPR032675">
    <property type="entry name" value="LRR_dom_sf"/>
</dbReference>
<evidence type="ECO:0000256" key="3">
    <source>
        <dbReference type="ARBA" id="ARBA00022475"/>
    </source>
</evidence>
<dbReference type="InParanoid" id="A0A1Q3BRP5"/>
<evidence type="ECO:0000256" key="12">
    <source>
        <dbReference type="ARBA" id="ARBA00023170"/>
    </source>
</evidence>
<organism evidence="18 19">
    <name type="scientific">Cephalotus follicularis</name>
    <name type="common">Albany pitcher plant</name>
    <dbReference type="NCBI Taxonomy" id="3775"/>
    <lineage>
        <taxon>Eukaryota</taxon>
        <taxon>Viridiplantae</taxon>
        <taxon>Streptophyta</taxon>
        <taxon>Embryophyta</taxon>
        <taxon>Tracheophyta</taxon>
        <taxon>Spermatophyta</taxon>
        <taxon>Magnoliopsida</taxon>
        <taxon>eudicotyledons</taxon>
        <taxon>Gunneridae</taxon>
        <taxon>Pentapetalae</taxon>
        <taxon>rosids</taxon>
        <taxon>fabids</taxon>
        <taxon>Oxalidales</taxon>
        <taxon>Cephalotaceae</taxon>
        <taxon>Cephalotus</taxon>
    </lineage>
</organism>
<evidence type="ECO:0000313" key="18">
    <source>
        <dbReference type="EMBL" id="GAV70393.1"/>
    </source>
</evidence>
<dbReference type="AlphaFoldDB" id="A0A1Q3BRP5"/>
<dbReference type="InterPro" id="IPR055414">
    <property type="entry name" value="LRR_R13L4/SHOC2-like"/>
</dbReference>
<feature type="transmembrane region" description="Helical" evidence="15">
    <location>
        <begin position="604"/>
        <end position="630"/>
    </location>
</feature>
<feature type="domain" description="Protein kinase" evidence="17">
    <location>
        <begin position="683"/>
        <end position="955"/>
    </location>
</feature>
<dbReference type="Gene3D" id="3.30.200.20">
    <property type="entry name" value="Phosphorylase Kinase, domain 1"/>
    <property type="match status" value="1"/>
</dbReference>
<dbReference type="Pfam" id="PF23598">
    <property type="entry name" value="LRR_14"/>
    <property type="match status" value="2"/>
</dbReference>
<dbReference type="SMART" id="SM00369">
    <property type="entry name" value="LRR_TYP"/>
    <property type="match status" value="7"/>
</dbReference>
<dbReference type="InterPro" id="IPR011009">
    <property type="entry name" value="Kinase-like_dom_sf"/>
</dbReference>
<dbReference type="InterPro" id="IPR001245">
    <property type="entry name" value="Ser-Thr/Tyr_kinase_cat_dom"/>
</dbReference>
<keyword evidence="4" id="KW-0433">Leucine-rich repeat</keyword>
<evidence type="ECO:0000256" key="6">
    <source>
        <dbReference type="ARBA" id="ARBA00022729"/>
    </source>
</evidence>
<evidence type="ECO:0000256" key="16">
    <source>
        <dbReference type="SAM" id="SignalP"/>
    </source>
</evidence>
<dbReference type="FunFam" id="3.80.10.10:FF:000413">
    <property type="entry name" value="Inactive leucine-rich repeat receptor-like protein kinase"/>
    <property type="match status" value="1"/>
</dbReference>
<evidence type="ECO:0000256" key="10">
    <source>
        <dbReference type="ARBA" id="ARBA00022989"/>
    </source>
</evidence>
<dbReference type="PANTHER" id="PTHR48056:SF82">
    <property type="entry name" value="LRR RECEPTOR-LIKE SERINE_THREONINE-PROTEIN KINASE IRK-RELATED"/>
    <property type="match status" value="1"/>
</dbReference>
<evidence type="ECO:0000256" key="5">
    <source>
        <dbReference type="ARBA" id="ARBA00022692"/>
    </source>
</evidence>
<keyword evidence="18" id="KW-0418">Kinase</keyword>
<evidence type="ECO:0000256" key="9">
    <source>
        <dbReference type="ARBA" id="ARBA00022840"/>
    </source>
</evidence>
<evidence type="ECO:0000256" key="8">
    <source>
        <dbReference type="ARBA" id="ARBA00022741"/>
    </source>
</evidence>
<dbReference type="CDD" id="cd14066">
    <property type="entry name" value="STKc_IRAK"/>
    <property type="match status" value="1"/>
</dbReference>